<accession>A0A2S0VWG4</accession>
<dbReference type="SUPFAM" id="SSF52833">
    <property type="entry name" value="Thioredoxin-like"/>
    <property type="match status" value="1"/>
</dbReference>
<dbReference type="RefSeq" id="WP_108604567.1">
    <property type="nucleotide sequence ID" value="NZ_CP026604.1"/>
</dbReference>
<evidence type="ECO:0008006" key="3">
    <source>
        <dbReference type="Google" id="ProtNLM"/>
    </source>
</evidence>
<reference evidence="1 2" key="1">
    <citation type="submission" date="2018-01" db="EMBL/GenBank/DDBJ databases">
        <title>Genome sequence of a Cantenovulum-like bacteria.</title>
        <authorList>
            <person name="Tan W.R."/>
            <person name="Lau N.-S."/>
            <person name="Go F."/>
            <person name="Amirul A.-A.A."/>
        </authorList>
    </citation>
    <scope>NUCLEOTIDE SEQUENCE [LARGE SCALE GENOMIC DNA]</scope>
    <source>
        <strain evidence="1 2">CCB-QB4</strain>
    </source>
</reference>
<evidence type="ECO:0000313" key="1">
    <source>
        <dbReference type="EMBL" id="AWB68512.1"/>
    </source>
</evidence>
<sequence length="203" mass="22891">MSNQIFFIFDSHCPWSYATTPLLQAIQQAYPDMPIHLLHAAYYDGGENIGIKTIEQVEADSHVSFSANYHAQRKIGADSTICANLIAWAQNKLPHQVLDIVCMMQDLHFQQGLTLREEDDFADLVKHFKLSAPKKAFAGDKLSKDAEENLLGVEELQEVIETQSIPALLLAKGDELILLNHHLYLKHPEKIVEAVELELADHH</sequence>
<dbReference type="Proteomes" id="UP000244441">
    <property type="component" value="Chromosome"/>
</dbReference>
<protein>
    <recommendedName>
        <fullName evidence="3">DSBA-like thioredoxin domain-containing protein</fullName>
    </recommendedName>
</protein>
<dbReference type="EMBL" id="CP026604">
    <property type="protein sequence ID" value="AWB68512.1"/>
    <property type="molecule type" value="Genomic_DNA"/>
</dbReference>
<dbReference type="AlphaFoldDB" id="A0A2S0VWG4"/>
<organism evidence="1 2">
    <name type="scientific">Saccharobesus litoralis</name>
    <dbReference type="NCBI Taxonomy" id="2172099"/>
    <lineage>
        <taxon>Bacteria</taxon>
        <taxon>Pseudomonadati</taxon>
        <taxon>Pseudomonadota</taxon>
        <taxon>Gammaproteobacteria</taxon>
        <taxon>Alteromonadales</taxon>
        <taxon>Alteromonadaceae</taxon>
        <taxon>Saccharobesus</taxon>
    </lineage>
</organism>
<evidence type="ECO:0000313" key="2">
    <source>
        <dbReference type="Proteomes" id="UP000244441"/>
    </source>
</evidence>
<dbReference type="InterPro" id="IPR036249">
    <property type="entry name" value="Thioredoxin-like_sf"/>
</dbReference>
<name>A0A2S0VWG4_9ALTE</name>
<gene>
    <name evidence="1" type="ORF">C2869_19840</name>
</gene>
<dbReference type="Gene3D" id="3.40.30.10">
    <property type="entry name" value="Glutaredoxin"/>
    <property type="match status" value="1"/>
</dbReference>
<dbReference type="Gene3D" id="1.10.472.60">
    <property type="entry name" value="putative protein disulfide isomerase domain"/>
    <property type="match status" value="1"/>
</dbReference>
<dbReference type="KEGG" id="cate:C2869_19840"/>
<keyword evidence="2" id="KW-1185">Reference proteome</keyword>
<proteinExistence type="predicted"/>
<dbReference type="OrthoDB" id="9813770at2"/>